<organism evidence="2 3">
    <name type="scientific">Jimgerdemannia flammicorona</name>
    <dbReference type="NCBI Taxonomy" id="994334"/>
    <lineage>
        <taxon>Eukaryota</taxon>
        <taxon>Fungi</taxon>
        <taxon>Fungi incertae sedis</taxon>
        <taxon>Mucoromycota</taxon>
        <taxon>Mucoromycotina</taxon>
        <taxon>Endogonomycetes</taxon>
        <taxon>Endogonales</taxon>
        <taxon>Endogonaceae</taxon>
        <taxon>Jimgerdemannia</taxon>
    </lineage>
</organism>
<proteinExistence type="predicted"/>
<comment type="caution">
    <text evidence="2">The sequence shown here is derived from an EMBL/GenBank/DDBJ whole genome shotgun (WGS) entry which is preliminary data.</text>
</comment>
<evidence type="ECO:0000256" key="1">
    <source>
        <dbReference type="PROSITE-ProRule" id="PRU00235"/>
    </source>
</evidence>
<dbReference type="AlphaFoldDB" id="A0A433Q1Z9"/>
<dbReference type="InterPro" id="IPR051553">
    <property type="entry name" value="Ran_GTPase-activating"/>
</dbReference>
<reference evidence="2 3" key="1">
    <citation type="journal article" date="2018" name="New Phytol.">
        <title>Phylogenomics of Endogonaceae and evolution of mycorrhizas within Mucoromycota.</title>
        <authorList>
            <person name="Chang Y."/>
            <person name="Desiro A."/>
            <person name="Na H."/>
            <person name="Sandor L."/>
            <person name="Lipzen A."/>
            <person name="Clum A."/>
            <person name="Barry K."/>
            <person name="Grigoriev I.V."/>
            <person name="Martin F.M."/>
            <person name="Stajich J.E."/>
            <person name="Smith M.E."/>
            <person name="Bonito G."/>
            <person name="Spatafora J.W."/>
        </authorList>
    </citation>
    <scope>NUCLEOTIDE SEQUENCE [LARGE SCALE GENOMIC DNA]</scope>
    <source>
        <strain evidence="2 3">AD002</strain>
    </source>
</reference>
<dbReference type="InterPro" id="IPR009091">
    <property type="entry name" value="RCC1/BLIP-II"/>
</dbReference>
<gene>
    <name evidence="2" type="ORF">BC938DRAFT_474641</name>
</gene>
<feature type="repeat" description="RCC1" evidence="1">
    <location>
        <begin position="120"/>
        <end position="175"/>
    </location>
</feature>
<dbReference type="InterPro" id="IPR000408">
    <property type="entry name" value="Reg_chr_condens"/>
</dbReference>
<accession>A0A433Q1Z9</accession>
<sequence length="215" mass="24325">MWGGIQAEKYDDNDDDEYFKFYIRHIERNQFTVPFDITSYVITQHHNCSVIADISVGHQHFMVLTLRRIYMCGDLGCSQLATVTGLRRAQTRAYRSGLGRMNGVYTMLCGGYNSFAFGPTTLFAWGLNDSHQIGYGGNNSVNHVHTPHSPALPLRIQDICDVALGRWCTFVLNADSHVFVMGRTEPFTNTSLDVMLHFPEKICQIVADICAHYYA</sequence>
<dbReference type="Proteomes" id="UP000274822">
    <property type="component" value="Unassembled WGS sequence"/>
</dbReference>
<dbReference type="PROSITE" id="PS50012">
    <property type="entry name" value="RCC1_3"/>
    <property type="match status" value="1"/>
</dbReference>
<dbReference type="Gene3D" id="2.130.10.30">
    <property type="entry name" value="Regulator of chromosome condensation 1/beta-lactamase-inhibitor protein II"/>
    <property type="match status" value="1"/>
</dbReference>
<evidence type="ECO:0000313" key="2">
    <source>
        <dbReference type="EMBL" id="RUS23778.1"/>
    </source>
</evidence>
<dbReference type="SUPFAM" id="SSF50985">
    <property type="entry name" value="RCC1/BLIP-II"/>
    <property type="match status" value="1"/>
</dbReference>
<dbReference type="PANTHER" id="PTHR45982">
    <property type="entry name" value="REGULATOR OF CHROMOSOME CONDENSATION"/>
    <property type="match status" value="1"/>
</dbReference>
<keyword evidence="3" id="KW-1185">Reference proteome</keyword>
<protein>
    <recommendedName>
        <fullName evidence="4">Regulator of chromosome condensation 1/beta-lactamase-inhibitor protein II</fullName>
    </recommendedName>
</protein>
<evidence type="ECO:0000313" key="3">
    <source>
        <dbReference type="Proteomes" id="UP000274822"/>
    </source>
</evidence>
<name>A0A433Q1Z9_9FUNG</name>
<dbReference type="Pfam" id="PF00415">
    <property type="entry name" value="RCC1"/>
    <property type="match status" value="1"/>
</dbReference>
<dbReference type="PANTHER" id="PTHR45982:SF1">
    <property type="entry name" value="REGULATOR OF CHROMOSOME CONDENSATION"/>
    <property type="match status" value="1"/>
</dbReference>
<evidence type="ECO:0008006" key="4">
    <source>
        <dbReference type="Google" id="ProtNLM"/>
    </source>
</evidence>
<dbReference type="EMBL" id="RBNJ01018602">
    <property type="protein sequence ID" value="RUS23778.1"/>
    <property type="molecule type" value="Genomic_DNA"/>
</dbReference>